<gene>
    <name evidence="1" type="ORF">DPMN_059718</name>
</gene>
<sequence length="66" mass="7493">MLDGLAFLPVNLMADGMSVLWELVPDGIDSILDYFDANYVNGAFRSVMMDGRLRFRRTPPRFPPDV</sequence>
<organism evidence="1 2">
    <name type="scientific">Dreissena polymorpha</name>
    <name type="common">Zebra mussel</name>
    <name type="synonym">Mytilus polymorpha</name>
    <dbReference type="NCBI Taxonomy" id="45954"/>
    <lineage>
        <taxon>Eukaryota</taxon>
        <taxon>Metazoa</taxon>
        <taxon>Spiralia</taxon>
        <taxon>Lophotrochozoa</taxon>
        <taxon>Mollusca</taxon>
        <taxon>Bivalvia</taxon>
        <taxon>Autobranchia</taxon>
        <taxon>Heteroconchia</taxon>
        <taxon>Euheterodonta</taxon>
        <taxon>Imparidentia</taxon>
        <taxon>Neoheterodontei</taxon>
        <taxon>Myida</taxon>
        <taxon>Dreissenoidea</taxon>
        <taxon>Dreissenidae</taxon>
        <taxon>Dreissena</taxon>
    </lineage>
</organism>
<accession>A0A9D4C400</accession>
<reference evidence="1" key="2">
    <citation type="submission" date="2020-11" db="EMBL/GenBank/DDBJ databases">
        <authorList>
            <person name="McCartney M.A."/>
            <person name="Auch B."/>
            <person name="Kono T."/>
            <person name="Mallez S."/>
            <person name="Becker A."/>
            <person name="Gohl D.M."/>
            <person name="Silverstein K.A.T."/>
            <person name="Koren S."/>
            <person name="Bechman K.B."/>
            <person name="Herman A."/>
            <person name="Abrahante J.E."/>
            <person name="Garbe J."/>
        </authorList>
    </citation>
    <scope>NUCLEOTIDE SEQUENCE</scope>
    <source>
        <strain evidence="1">Duluth1</strain>
        <tissue evidence="1">Whole animal</tissue>
    </source>
</reference>
<reference evidence="1" key="1">
    <citation type="journal article" date="2019" name="bioRxiv">
        <title>The Genome of the Zebra Mussel, Dreissena polymorpha: A Resource for Invasive Species Research.</title>
        <authorList>
            <person name="McCartney M.A."/>
            <person name="Auch B."/>
            <person name="Kono T."/>
            <person name="Mallez S."/>
            <person name="Zhang Y."/>
            <person name="Obille A."/>
            <person name="Becker A."/>
            <person name="Abrahante J.E."/>
            <person name="Garbe J."/>
            <person name="Badalamenti J.P."/>
            <person name="Herman A."/>
            <person name="Mangelson H."/>
            <person name="Liachko I."/>
            <person name="Sullivan S."/>
            <person name="Sone E.D."/>
            <person name="Koren S."/>
            <person name="Silverstein K.A.T."/>
            <person name="Beckman K.B."/>
            <person name="Gohl D.M."/>
        </authorList>
    </citation>
    <scope>NUCLEOTIDE SEQUENCE</scope>
    <source>
        <strain evidence="1">Duluth1</strain>
        <tissue evidence="1">Whole animal</tissue>
    </source>
</reference>
<name>A0A9D4C400_DREPO</name>
<protein>
    <submittedName>
        <fullName evidence="1">Uncharacterized protein</fullName>
    </submittedName>
</protein>
<dbReference type="Proteomes" id="UP000828390">
    <property type="component" value="Unassembled WGS sequence"/>
</dbReference>
<evidence type="ECO:0000313" key="2">
    <source>
        <dbReference type="Proteomes" id="UP000828390"/>
    </source>
</evidence>
<keyword evidence="2" id="KW-1185">Reference proteome</keyword>
<evidence type="ECO:0000313" key="1">
    <source>
        <dbReference type="EMBL" id="KAH3716982.1"/>
    </source>
</evidence>
<dbReference type="AlphaFoldDB" id="A0A9D4C400"/>
<comment type="caution">
    <text evidence="1">The sequence shown here is derived from an EMBL/GenBank/DDBJ whole genome shotgun (WGS) entry which is preliminary data.</text>
</comment>
<proteinExistence type="predicted"/>
<dbReference type="EMBL" id="JAIWYP010000013">
    <property type="protein sequence ID" value="KAH3716982.1"/>
    <property type="molecule type" value="Genomic_DNA"/>
</dbReference>